<name>A0AAW4L7N3_9BACT</name>
<dbReference type="Gene3D" id="3.40.50.2000">
    <property type="entry name" value="Glycogen Phosphorylase B"/>
    <property type="match status" value="1"/>
</dbReference>
<dbReference type="AlphaFoldDB" id="A0AAW4L7N3"/>
<dbReference type="SUPFAM" id="SSF53756">
    <property type="entry name" value="UDP-Glycosyltransferase/glycogen phosphorylase"/>
    <property type="match status" value="1"/>
</dbReference>
<proteinExistence type="predicted"/>
<evidence type="ECO:0000313" key="1">
    <source>
        <dbReference type="EMBL" id="MBT0665562.1"/>
    </source>
</evidence>
<sequence>MFCFFHWLNLNLKKQGQLSRIARRQPALDLLAPTELVAEQLRECGFHNVQVAPYPITPSAMSDAEQEPQFRFILSAGAARADKGIADVASFVEHLAASGEAIPIVVQTSPDHYNKCDDTTRKALERLVALGYPSLSFKSETLPTAEYQSLFHGAICLQLYNQKDFRDRVSGVTLDAMSGGAPVVTLTGTWIAAVVERFSAGKVLEKADPLAILAAIRHIMANYESYQKNARQAGNILQVENSGEHLYRVLTA</sequence>
<keyword evidence="2" id="KW-1185">Reference proteome</keyword>
<dbReference type="EMBL" id="JAHCVJ010000006">
    <property type="protein sequence ID" value="MBT0665562.1"/>
    <property type="molecule type" value="Genomic_DNA"/>
</dbReference>
<reference evidence="1 2" key="1">
    <citation type="submission" date="2021-05" db="EMBL/GenBank/DDBJ databases">
        <title>The draft genome of Geobacter pelophilus DSM 12255.</title>
        <authorList>
            <person name="Xu Z."/>
            <person name="Masuda Y."/>
            <person name="Itoh H."/>
            <person name="Senoo K."/>
        </authorList>
    </citation>
    <scope>NUCLEOTIDE SEQUENCE [LARGE SCALE GENOMIC DNA]</scope>
    <source>
        <strain evidence="1 2">DSM 12255</strain>
    </source>
</reference>
<dbReference type="RefSeq" id="WP_214172337.1">
    <property type="nucleotide sequence ID" value="NZ_JAHCVJ010000006.1"/>
</dbReference>
<organism evidence="1 2">
    <name type="scientific">Geoanaerobacter pelophilus</name>
    <dbReference type="NCBI Taxonomy" id="60036"/>
    <lineage>
        <taxon>Bacteria</taxon>
        <taxon>Pseudomonadati</taxon>
        <taxon>Thermodesulfobacteriota</taxon>
        <taxon>Desulfuromonadia</taxon>
        <taxon>Geobacterales</taxon>
        <taxon>Geobacteraceae</taxon>
        <taxon>Geoanaerobacter</taxon>
    </lineage>
</organism>
<evidence type="ECO:0008006" key="3">
    <source>
        <dbReference type="Google" id="ProtNLM"/>
    </source>
</evidence>
<dbReference type="Proteomes" id="UP000811899">
    <property type="component" value="Unassembled WGS sequence"/>
</dbReference>
<comment type="caution">
    <text evidence="1">The sequence shown here is derived from an EMBL/GenBank/DDBJ whole genome shotgun (WGS) entry which is preliminary data.</text>
</comment>
<accession>A0AAW4L7N3</accession>
<evidence type="ECO:0000313" key="2">
    <source>
        <dbReference type="Proteomes" id="UP000811899"/>
    </source>
</evidence>
<protein>
    <recommendedName>
        <fullName evidence="3">Glycosyl transferases group 1</fullName>
    </recommendedName>
</protein>
<gene>
    <name evidence="1" type="ORF">KI809_14735</name>
</gene>